<reference evidence="4 5" key="1">
    <citation type="journal article" date="2015" name="BMC Genomics">
        <title>The genome of the truffle-parasite Tolypocladium ophioglossoides and the evolution of antifungal peptaibiotics.</title>
        <authorList>
            <person name="Quandt C.A."/>
            <person name="Bushley K.E."/>
            <person name="Spatafora J.W."/>
        </authorList>
    </citation>
    <scope>NUCLEOTIDE SEQUENCE [LARGE SCALE GENOMIC DNA]</scope>
    <source>
        <strain evidence="4 5">CBS 100239</strain>
    </source>
</reference>
<dbReference type="AlphaFoldDB" id="A0A0L0N5C6"/>
<dbReference type="Pfam" id="PF11999">
    <property type="entry name" value="Ice_binding"/>
    <property type="match status" value="1"/>
</dbReference>
<dbReference type="EMBL" id="LFRF01000020">
    <property type="protein sequence ID" value="KND89221.1"/>
    <property type="molecule type" value="Genomic_DNA"/>
</dbReference>
<protein>
    <recommendedName>
        <fullName evidence="6">Ice-binding protein</fullName>
    </recommendedName>
</protein>
<comment type="similarity">
    <text evidence="1">Belongs to the ice-binding protein family.</text>
</comment>
<evidence type="ECO:0000313" key="4">
    <source>
        <dbReference type="EMBL" id="KND89221.1"/>
    </source>
</evidence>
<dbReference type="InterPro" id="IPR021884">
    <property type="entry name" value="Ice-bd_prot"/>
</dbReference>
<keyword evidence="2 3" id="KW-0732">Signal</keyword>
<evidence type="ECO:0000256" key="3">
    <source>
        <dbReference type="SAM" id="SignalP"/>
    </source>
</evidence>
<dbReference type="Proteomes" id="UP000036947">
    <property type="component" value="Unassembled WGS sequence"/>
</dbReference>
<organism evidence="4 5">
    <name type="scientific">Tolypocladium ophioglossoides (strain CBS 100239)</name>
    <name type="common">Snaketongue truffleclub</name>
    <name type="synonym">Elaphocordyceps ophioglossoides</name>
    <dbReference type="NCBI Taxonomy" id="1163406"/>
    <lineage>
        <taxon>Eukaryota</taxon>
        <taxon>Fungi</taxon>
        <taxon>Dikarya</taxon>
        <taxon>Ascomycota</taxon>
        <taxon>Pezizomycotina</taxon>
        <taxon>Sordariomycetes</taxon>
        <taxon>Hypocreomycetidae</taxon>
        <taxon>Hypocreales</taxon>
        <taxon>Ophiocordycipitaceae</taxon>
        <taxon>Tolypocladium</taxon>
    </lineage>
</organism>
<dbReference type="OrthoDB" id="10264374at2759"/>
<proteinExistence type="inferred from homology"/>
<feature type="chain" id="PRO_5005544658" description="Ice-binding protein" evidence="3">
    <location>
        <begin position="28"/>
        <end position="241"/>
    </location>
</feature>
<evidence type="ECO:0000313" key="5">
    <source>
        <dbReference type="Proteomes" id="UP000036947"/>
    </source>
</evidence>
<feature type="signal peptide" evidence="3">
    <location>
        <begin position="1"/>
        <end position="27"/>
    </location>
</feature>
<accession>A0A0L0N5C6</accession>
<evidence type="ECO:0000256" key="1">
    <source>
        <dbReference type="ARBA" id="ARBA00005445"/>
    </source>
</evidence>
<name>A0A0L0N5C6_TOLOC</name>
<sequence length="241" mass="23841">MKFTIFSASRLALVALVTAQFSDLSLAHPTVEKRGPPIVMGLAKTYGAIAATTLTSTGATLITGDCGACPGTAITGFPPCTGVTVARGTAACDAEAACLSAYTNAQAMTPTIALSVPDLGGLTLVPGAYTFPTSAVTLTGILTLNGASNANGQFIFLITTTFGAMGASQVKLINGAQAGNVYFIVGSSATVGAAAALQGNILAYTSISVSSEASNKGTFCALNGGVTLIDNALTAQPTGTT</sequence>
<gene>
    <name evidence="4" type="ORF">TOPH_06090</name>
</gene>
<dbReference type="STRING" id="1163406.A0A0L0N5C6"/>
<evidence type="ECO:0000256" key="2">
    <source>
        <dbReference type="ARBA" id="ARBA00022729"/>
    </source>
</evidence>
<evidence type="ECO:0008006" key="6">
    <source>
        <dbReference type="Google" id="ProtNLM"/>
    </source>
</evidence>
<comment type="caution">
    <text evidence="4">The sequence shown here is derived from an EMBL/GenBank/DDBJ whole genome shotgun (WGS) entry which is preliminary data.</text>
</comment>
<keyword evidence="5" id="KW-1185">Reference proteome</keyword>